<name>A0A0N9XPK8_MYCFO</name>
<proteinExistence type="predicted"/>
<protein>
    <submittedName>
        <fullName evidence="1">Uncharacterized protein</fullName>
    </submittedName>
</protein>
<dbReference type="Proteomes" id="UP000057134">
    <property type="component" value="Chromosome"/>
</dbReference>
<dbReference type="EMBL" id="CP011269">
    <property type="protein sequence ID" value="ALI25549.1"/>
    <property type="molecule type" value="Genomic_DNA"/>
</dbReference>
<evidence type="ECO:0000313" key="2">
    <source>
        <dbReference type="Proteomes" id="UP000057134"/>
    </source>
</evidence>
<dbReference type="PATRIC" id="fig|1766.6.peg.1683"/>
<evidence type="ECO:0000313" key="1">
    <source>
        <dbReference type="EMBL" id="ALI25549.1"/>
    </source>
</evidence>
<gene>
    <name evidence="1" type="ORF">XA26_17020</name>
</gene>
<dbReference type="AlphaFoldDB" id="A0A0N9XPK8"/>
<keyword evidence="2" id="KW-1185">Reference proteome</keyword>
<dbReference type="KEGG" id="mft:XA26_17020"/>
<accession>A0A0N9XPK8</accession>
<organism evidence="1 2">
    <name type="scientific">Mycolicibacterium fortuitum</name>
    <name type="common">Mycobacterium fortuitum</name>
    <dbReference type="NCBI Taxonomy" id="1766"/>
    <lineage>
        <taxon>Bacteria</taxon>
        <taxon>Bacillati</taxon>
        <taxon>Actinomycetota</taxon>
        <taxon>Actinomycetes</taxon>
        <taxon>Mycobacteriales</taxon>
        <taxon>Mycobacteriaceae</taxon>
        <taxon>Mycolicibacterium</taxon>
    </lineage>
</organism>
<reference evidence="1 2" key="1">
    <citation type="journal article" date="2015" name="MBio">
        <title>Enzymatic Degradation of Phenazines Can Generate Energy and Protect Sensitive Organisms from Toxicity.</title>
        <authorList>
            <person name="Costa K.C."/>
            <person name="Bergkessel M."/>
            <person name="Saunders S."/>
            <person name="Korlach J."/>
            <person name="Newman D.K."/>
        </authorList>
    </citation>
    <scope>NUCLEOTIDE SEQUENCE [LARGE SCALE GENOMIC DNA]</scope>
    <source>
        <strain evidence="1 2">CT6</strain>
    </source>
</reference>
<sequence length="38" mass="3860">MTGRSETASVIGVLTASAGGFATDRFGNRLLASVDLFA</sequence>
<dbReference type="STRING" id="1766.XA26_17020"/>